<keyword evidence="2" id="KW-0808">Transferase</keyword>
<dbReference type="GO" id="GO:0005840">
    <property type="term" value="C:ribosome"/>
    <property type="evidence" value="ECO:0007669"/>
    <property type="project" value="UniProtKB-KW"/>
</dbReference>
<evidence type="ECO:0000259" key="1">
    <source>
        <dbReference type="PROSITE" id="PS50926"/>
    </source>
</evidence>
<dbReference type="EMBL" id="VSSQ01117945">
    <property type="protein sequence ID" value="MPN52135.1"/>
    <property type="molecule type" value="Genomic_DNA"/>
</dbReference>
<dbReference type="PROSITE" id="PS50926">
    <property type="entry name" value="TRAM"/>
    <property type="match status" value="1"/>
</dbReference>
<proteinExistence type="predicted"/>
<dbReference type="Pfam" id="PF18693">
    <property type="entry name" value="TRAM_2"/>
    <property type="match status" value="1"/>
</dbReference>
<keyword evidence="2" id="KW-0687">Ribonucleoprotein</keyword>
<protein>
    <submittedName>
        <fullName evidence="2">Ribosomal protein S12 methylthiotransferase RimO</fullName>
        <ecNumber evidence="2">2.8.4.4</ecNumber>
    </submittedName>
</protein>
<dbReference type="InterPro" id="IPR012340">
    <property type="entry name" value="NA-bd_OB-fold"/>
</dbReference>
<sequence>MIESFNSEGQIVARSTRDAVEIDGLVYITTDKEVVPGDVENVLIQSADEYDLYGIL</sequence>
<name>A0A645ILD6_9ZZZZ</name>
<feature type="domain" description="TRAM" evidence="1">
    <location>
        <begin position="1"/>
        <end position="56"/>
    </location>
</feature>
<dbReference type="AlphaFoldDB" id="A0A645ILD6"/>
<gene>
    <name evidence="2" type="primary">rimO_58</name>
    <name evidence="2" type="ORF">SDC9_199789</name>
</gene>
<dbReference type="Gene3D" id="2.40.50.140">
    <property type="entry name" value="Nucleic acid-binding proteins"/>
    <property type="match status" value="1"/>
</dbReference>
<dbReference type="GO" id="GO:0103039">
    <property type="term" value="F:protein methylthiotransferase activity"/>
    <property type="evidence" value="ECO:0007669"/>
    <property type="project" value="UniProtKB-EC"/>
</dbReference>
<evidence type="ECO:0000313" key="2">
    <source>
        <dbReference type="EMBL" id="MPN52135.1"/>
    </source>
</evidence>
<dbReference type="EC" id="2.8.4.4" evidence="2"/>
<dbReference type="InterPro" id="IPR002792">
    <property type="entry name" value="TRAM_dom"/>
</dbReference>
<comment type="caution">
    <text evidence="2">The sequence shown here is derived from an EMBL/GenBank/DDBJ whole genome shotgun (WGS) entry which is preliminary data.</text>
</comment>
<organism evidence="2">
    <name type="scientific">bioreactor metagenome</name>
    <dbReference type="NCBI Taxonomy" id="1076179"/>
    <lineage>
        <taxon>unclassified sequences</taxon>
        <taxon>metagenomes</taxon>
        <taxon>ecological metagenomes</taxon>
    </lineage>
</organism>
<accession>A0A645ILD6</accession>
<keyword evidence="2" id="KW-0689">Ribosomal protein</keyword>
<reference evidence="2" key="1">
    <citation type="submission" date="2019-08" db="EMBL/GenBank/DDBJ databases">
        <authorList>
            <person name="Kucharzyk K."/>
            <person name="Murdoch R.W."/>
            <person name="Higgins S."/>
            <person name="Loffler F."/>
        </authorList>
    </citation>
    <scope>NUCLEOTIDE SEQUENCE</scope>
</reference>